<accession>A0A0J8D8P4</accession>
<gene>
    <name evidence="1" type="ORF">CLCY_4c02250</name>
</gene>
<protein>
    <submittedName>
        <fullName evidence="1">Uncharacterized protein</fullName>
    </submittedName>
</protein>
<dbReference type="InterPro" id="IPR054648">
    <property type="entry name" value="TudS-rel"/>
</dbReference>
<evidence type="ECO:0000313" key="2">
    <source>
        <dbReference type="Proteomes" id="UP000036756"/>
    </source>
</evidence>
<dbReference type="RefSeq" id="WP_048570336.1">
    <property type="nucleotide sequence ID" value="NZ_LFVU01000024.1"/>
</dbReference>
<organism evidence="1 2">
    <name type="scientific">Clostridium cylindrosporum DSM 605</name>
    <dbReference type="NCBI Taxonomy" id="1121307"/>
    <lineage>
        <taxon>Bacteria</taxon>
        <taxon>Bacillati</taxon>
        <taxon>Bacillota</taxon>
        <taxon>Clostridia</taxon>
        <taxon>Eubacteriales</taxon>
        <taxon>Clostridiaceae</taxon>
        <taxon>Clostridium</taxon>
    </lineage>
</organism>
<dbReference type="AlphaFoldDB" id="A0A0J8D8P4"/>
<comment type="caution">
    <text evidence="1">The sequence shown here is derived from an EMBL/GenBank/DDBJ whole genome shotgun (WGS) entry which is preliminary data.</text>
</comment>
<dbReference type="NCBIfam" id="NF045597">
    <property type="entry name" value="TudS_rel_CD3072"/>
    <property type="match status" value="1"/>
</dbReference>
<dbReference type="OrthoDB" id="5420310at2"/>
<reference evidence="1 2" key="1">
    <citation type="submission" date="2015-06" db="EMBL/GenBank/DDBJ databases">
        <title>Draft genome sequence of the purine-degrading Clostridium cylindrosporum HC-1 (DSM 605).</title>
        <authorList>
            <person name="Poehlein A."/>
            <person name="Schiel-Bengelsdorf B."/>
            <person name="Bengelsdorf F."/>
            <person name="Daniel R."/>
            <person name="Duerre P."/>
        </authorList>
    </citation>
    <scope>NUCLEOTIDE SEQUENCE [LARGE SCALE GENOMIC DNA]</scope>
    <source>
        <strain evidence="1 2">DSM 605</strain>
    </source>
</reference>
<sequence length="184" mass="20954">MERGRKIILLCHCILNCNSKVEGLSTFKSMIKNLVDILHSEDVGVIQLPCPEMHVYGIKRWGHVKDQFDTPFFREQCRIILEPTVNQVKNYMDNGYDVLGVVGIDGSPSCGVNLTYRGNFGGEFSCIENYKECIDTLKMVNEEGVFIEELKSILNEKGLDIPFVALLEDDMVRSIEDIKNKLFK</sequence>
<dbReference type="STRING" id="1121307.CLCY_4c02250"/>
<dbReference type="EMBL" id="LFVU01000024">
    <property type="protein sequence ID" value="KMT22252.1"/>
    <property type="molecule type" value="Genomic_DNA"/>
</dbReference>
<name>A0A0J8D8P4_CLOCY</name>
<evidence type="ECO:0000313" key="1">
    <source>
        <dbReference type="EMBL" id="KMT22252.1"/>
    </source>
</evidence>
<dbReference type="Proteomes" id="UP000036756">
    <property type="component" value="Unassembled WGS sequence"/>
</dbReference>
<dbReference type="PATRIC" id="fig|1121307.3.peg.1881"/>
<proteinExistence type="predicted"/>
<keyword evidence="2" id="KW-1185">Reference proteome</keyword>